<dbReference type="InterPro" id="IPR041698">
    <property type="entry name" value="Methyltransf_25"/>
</dbReference>
<reference evidence="3" key="1">
    <citation type="submission" date="2016-02" db="EMBL/GenBank/DDBJ databases">
        <authorList>
            <person name="Sanders J.G."/>
            <person name="Lin J.Y."/>
            <person name="Wertz J.T."/>
            <person name="Russell J.A."/>
            <person name="Moreau C.S."/>
            <person name="Powell S."/>
        </authorList>
    </citation>
    <scope>NUCLEOTIDE SEQUENCE [LARGE SCALE GENOMIC DNA]</scope>
    <source>
        <strain evidence="3">CAG34</strain>
    </source>
</reference>
<dbReference type="InterPro" id="IPR029063">
    <property type="entry name" value="SAM-dependent_MTases_sf"/>
</dbReference>
<dbReference type="EMBL" id="LSZQ01000017">
    <property type="protein sequence ID" value="KXU37341.1"/>
    <property type="molecule type" value="Genomic_DNA"/>
</dbReference>
<comment type="caution">
    <text evidence="2">The sequence shown here is derived from an EMBL/GenBank/DDBJ whole genome shotgun (WGS) entry which is preliminary data.</text>
</comment>
<name>A0A139SSB4_9BACT</name>
<dbReference type="GO" id="GO:0032259">
    <property type="term" value="P:methylation"/>
    <property type="evidence" value="ECO:0007669"/>
    <property type="project" value="UniProtKB-KW"/>
</dbReference>
<organism evidence="2 3">
    <name type="scientific">Cephaloticoccus primus</name>
    <dbReference type="NCBI Taxonomy" id="1548207"/>
    <lineage>
        <taxon>Bacteria</taxon>
        <taxon>Pseudomonadati</taxon>
        <taxon>Verrucomicrobiota</taxon>
        <taxon>Opitutia</taxon>
        <taxon>Opitutales</taxon>
        <taxon>Opitutaceae</taxon>
        <taxon>Cephaloticoccus</taxon>
    </lineage>
</organism>
<keyword evidence="2" id="KW-0489">Methyltransferase</keyword>
<proteinExistence type="predicted"/>
<evidence type="ECO:0000259" key="1">
    <source>
        <dbReference type="Pfam" id="PF13649"/>
    </source>
</evidence>
<accession>A0A139SSB4</accession>
<feature type="domain" description="Methyltransferase" evidence="1">
    <location>
        <begin position="60"/>
        <end position="161"/>
    </location>
</feature>
<dbReference type="CDD" id="cd02440">
    <property type="entry name" value="AdoMet_MTases"/>
    <property type="match status" value="1"/>
</dbReference>
<keyword evidence="3" id="KW-1185">Reference proteome</keyword>
<protein>
    <submittedName>
        <fullName evidence="2">Methylase</fullName>
    </submittedName>
</protein>
<gene>
    <name evidence="2" type="ORF">AXK11_02545</name>
</gene>
<evidence type="ECO:0000313" key="3">
    <source>
        <dbReference type="Proteomes" id="UP000070058"/>
    </source>
</evidence>
<dbReference type="AlphaFoldDB" id="A0A139SSB4"/>
<dbReference type="STRING" id="1548207.AXK11_02545"/>
<sequence>MGEKQPASQPPIRGATVRADFNDLRAVIHYTKAAHELGLWASEQRLIECYFPKKNARLIEAGCGAGRVSVALAEAGYTRLYAFDFSEELLAQAHSLVCERRLEKRLTLFHADATRVAAHPILQGTAPFDGALFLFNGLMQIPLRRNRRRALRQLAALCRPGAPLLFTTHDREDSPEERALWRLEAARWTRGKQDPALREFGDRYYEDAAIGRTFMHLPTRDEILADLKATGWQHHFDAMRRDIAREPRPVREFSDECRFWVAHQHS</sequence>
<dbReference type="Gene3D" id="3.40.50.150">
    <property type="entry name" value="Vaccinia Virus protein VP39"/>
    <property type="match status" value="1"/>
</dbReference>
<evidence type="ECO:0000313" key="2">
    <source>
        <dbReference type="EMBL" id="KXU37341.1"/>
    </source>
</evidence>
<dbReference type="Pfam" id="PF13649">
    <property type="entry name" value="Methyltransf_25"/>
    <property type="match status" value="1"/>
</dbReference>
<dbReference type="Proteomes" id="UP000070058">
    <property type="component" value="Unassembled WGS sequence"/>
</dbReference>
<dbReference type="GO" id="GO:0008168">
    <property type="term" value="F:methyltransferase activity"/>
    <property type="evidence" value="ECO:0007669"/>
    <property type="project" value="UniProtKB-KW"/>
</dbReference>
<dbReference type="SUPFAM" id="SSF53335">
    <property type="entry name" value="S-adenosyl-L-methionine-dependent methyltransferases"/>
    <property type="match status" value="1"/>
</dbReference>
<keyword evidence="2" id="KW-0808">Transferase</keyword>